<feature type="domain" description="6-phosphogluconate dehydrogenase NADP-binding" evidence="1">
    <location>
        <begin position="1"/>
        <end position="29"/>
    </location>
</feature>
<accession>A0ABX1JUI0</accession>
<keyword evidence="3" id="KW-1185">Reference proteome</keyword>
<feature type="non-terminal residue" evidence="2">
    <location>
        <position position="1"/>
    </location>
</feature>
<evidence type="ECO:0000313" key="2">
    <source>
        <dbReference type="EMBL" id="NKX52928.1"/>
    </source>
</evidence>
<name>A0ABX1JUI0_9MICC</name>
<proteinExistence type="predicted"/>
<dbReference type="Proteomes" id="UP000523795">
    <property type="component" value="Unassembled WGS sequence"/>
</dbReference>
<dbReference type="EMBL" id="JAAZSR010000869">
    <property type="protein sequence ID" value="NKX52928.1"/>
    <property type="molecule type" value="Genomic_DNA"/>
</dbReference>
<comment type="caution">
    <text evidence="2">The sequence shown here is derived from an EMBL/GenBank/DDBJ whole genome shotgun (WGS) entry which is preliminary data.</text>
</comment>
<sequence>TFMVGGAEAGFAEARPILQAMGKRIVHCGG</sequence>
<dbReference type="Pfam" id="PF03446">
    <property type="entry name" value="NAD_binding_2"/>
    <property type="match status" value="1"/>
</dbReference>
<feature type="non-terminal residue" evidence="2">
    <location>
        <position position="30"/>
    </location>
</feature>
<evidence type="ECO:0000259" key="1">
    <source>
        <dbReference type="Pfam" id="PF03446"/>
    </source>
</evidence>
<dbReference type="Gene3D" id="3.40.50.720">
    <property type="entry name" value="NAD(P)-binding Rossmann-like Domain"/>
    <property type="match status" value="1"/>
</dbReference>
<protein>
    <submittedName>
        <fullName evidence="2">3-hydroxyisobutyrate dehydrogenase</fullName>
    </submittedName>
</protein>
<reference evidence="2 3" key="1">
    <citation type="submission" date="2020-04" db="EMBL/GenBank/DDBJ databases">
        <authorList>
            <person name="Liu S."/>
        </authorList>
    </citation>
    <scope>NUCLEOTIDE SEQUENCE [LARGE SCALE GENOMIC DNA]</scope>
    <source>
        <strain evidence="2 3">CGMCC 1.15091</strain>
    </source>
</reference>
<organism evidence="2 3">
    <name type="scientific">Arthrobacter deserti</name>
    <dbReference type="NCBI Taxonomy" id="1742687"/>
    <lineage>
        <taxon>Bacteria</taxon>
        <taxon>Bacillati</taxon>
        <taxon>Actinomycetota</taxon>
        <taxon>Actinomycetes</taxon>
        <taxon>Micrococcales</taxon>
        <taxon>Micrococcaceae</taxon>
        <taxon>Arthrobacter</taxon>
    </lineage>
</organism>
<gene>
    <name evidence="2" type="ORF">HER39_20600</name>
</gene>
<evidence type="ECO:0000313" key="3">
    <source>
        <dbReference type="Proteomes" id="UP000523795"/>
    </source>
</evidence>
<dbReference type="InterPro" id="IPR006115">
    <property type="entry name" value="6PGDH_NADP-bd"/>
</dbReference>